<proteinExistence type="predicted"/>
<dbReference type="EMBL" id="CM055092">
    <property type="protein sequence ID" value="KAJ7569536.1"/>
    <property type="molecule type" value="Genomic_DNA"/>
</dbReference>
<reference evidence="2" key="1">
    <citation type="journal article" date="2024" name="Proc. Natl. Acad. Sci. U.S.A.">
        <title>Extraordinary preservation of gene collinearity over three hundred million years revealed in homosporous lycophytes.</title>
        <authorList>
            <person name="Li C."/>
            <person name="Wickell D."/>
            <person name="Kuo L.Y."/>
            <person name="Chen X."/>
            <person name="Nie B."/>
            <person name="Liao X."/>
            <person name="Peng D."/>
            <person name="Ji J."/>
            <person name="Jenkins J."/>
            <person name="Williams M."/>
            <person name="Shu S."/>
            <person name="Plott C."/>
            <person name="Barry K."/>
            <person name="Rajasekar S."/>
            <person name="Grimwood J."/>
            <person name="Han X."/>
            <person name="Sun S."/>
            <person name="Hou Z."/>
            <person name="He W."/>
            <person name="Dai G."/>
            <person name="Sun C."/>
            <person name="Schmutz J."/>
            <person name="Leebens-Mack J.H."/>
            <person name="Li F.W."/>
            <person name="Wang L."/>
        </authorList>
    </citation>
    <scope>NUCLEOTIDE SEQUENCE [LARGE SCALE GENOMIC DNA]</scope>
    <source>
        <strain evidence="2">cv. PW_Plant_1</strain>
    </source>
</reference>
<sequence>MNVRHFLSFELLDLLMERASPLPPCKFGVSCYQKNPEHRLKFSHPLTLKTHPQIKAAEKDAGYQEIEHTANQQIATHASGNSQEAVEVKGVTALSEHFLGKEESPTTSKSESSSRPSRNESSGLVVILVGMPGSGKSTFCIKVMEGLEHPWVRICQDVIRGGKRGTKELCIKHATQALTAGKSILVDRCNMNEQQRSEFLDLARKFGVEAHAVVLDLPLKLCIQRAMKRTAHEGGLQGANVGGPIARISHDLKLPDLKEGFTRVTICKTDTDMEKALFSYRKMASIFQSSLGCDNMEGSFDECRQMITKSVGSRARAGNVTDVTYKADLRETDNAREQLGAPMQGMNPIKQAEDLPINSYKFTHKSGITLAFPSLSTADFQFDHEKAAIVMIESVTEFLSKDENAGLELMLVDLSADSDMLLRVGRIAAELGLNEKGFATYTGDITKLHSIGGLECKVIANCANWRLKAGGGGVNMAIFRAAGEEFERATKERAKTISPGDTIVVPVPQSSPLFKDEKVTHVIHVLGPNMNLNRPHCLDGDYVKGCKILRTAYTNLFDSFSYLTKGKELTAVKQSLLNLHLETSPNKNNLNTISLAKPQGNPIDAFTVLMQSAKRKASKAGETHIKRGKNASIGQDSAGATKQLESVDLSKFGSATMCDEKQIEGSSSHTIDTDKVSKGQLSKELQHPVPTLNHAVLSSRKDKSAERDDAQHPRMKWDGWAQALRNIAFHPEQHKDSVLQITDEALIARDMYPKFAFQGKKHVLVVARVDGLDSFTDLRKEHISLLRHMDFLGQSQAGSFLQEDPTLIFRLGYHSVPSMRQLHMHVISQDFDSPCLKKKHHWNSFNTEFFRDSAAVLGELEKFGSLKECTSEMEDMLLNLELRCHRCRSAHPNIPRLKKHISNCKVSFPDEVMQFLITSDVLASSGKKL</sequence>
<keyword evidence="2" id="KW-1185">Reference proteome</keyword>
<gene>
    <name evidence="1" type="ORF">O6H91_01G082800</name>
</gene>
<protein>
    <submittedName>
        <fullName evidence="1">Uncharacterized protein</fullName>
    </submittedName>
</protein>
<dbReference type="Proteomes" id="UP001162992">
    <property type="component" value="Chromosome 1"/>
</dbReference>
<comment type="caution">
    <text evidence="1">The sequence shown here is derived from an EMBL/GenBank/DDBJ whole genome shotgun (WGS) entry which is preliminary data.</text>
</comment>
<name>A0ACC2ESY0_DIPCM</name>
<accession>A0ACC2ESY0</accession>
<evidence type="ECO:0000313" key="2">
    <source>
        <dbReference type="Proteomes" id="UP001162992"/>
    </source>
</evidence>
<organism evidence="1 2">
    <name type="scientific">Diphasiastrum complanatum</name>
    <name type="common">Issler's clubmoss</name>
    <name type="synonym">Lycopodium complanatum</name>
    <dbReference type="NCBI Taxonomy" id="34168"/>
    <lineage>
        <taxon>Eukaryota</taxon>
        <taxon>Viridiplantae</taxon>
        <taxon>Streptophyta</taxon>
        <taxon>Embryophyta</taxon>
        <taxon>Tracheophyta</taxon>
        <taxon>Lycopodiopsida</taxon>
        <taxon>Lycopodiales</taxon>
        <taxon>Lycopodiaceae</taxon>
        <taxon>Lycopodioideae</taxon>
        <taxon>Diphasiastrum</taxon>
    </lineage>
</organism>
<evidence type="ECO:0000313" key="1">
    <source>
        <dbReference type="EMBL" id="KAJ7569536.1"/>
    </source>
</evidence>